<comment type="caution">
    <text evidence="1">The sequence shown here is derived from an EMBL/GenBank/DDBJ whole genome shotgun (WGS) entry which is preliminary data.</text>
</comment>
<proteinExistence type="predicted"/>
<keyword evidence="2" id="KW-1185">Reference proteome</keyword>
<dbReference type="AlphaFoldDB" id="A0A5M6I222"/>
<reference evidence="1 2" key="1">
    <citation type="submission" date="2019-09" db="EMBL/GenBank/DDBJ databases">
        <title>Draft Whole-Genome sequence of Blastochloris sulfoviridis DSM 729.</title>
        <authorList>
            <person name="Meyer T.E."/>
            <person name="Kyndt J.A."/>
        </authorList>
    </citation>
    <scope>NUCLEOTIDE SEQUENCE [LARGE SCALE GENOMIC DNA]</scope>
    <source>
        <strain evidence="1 2">DSM 729</strain>
    </source>
</reference>
<sequence>MALYIFFGAFLLILGAGMAVVWEIHTSRPTFDRADPDYGAFAERFAQAARALDDGRAASVNLAPATGGAWRTACLFGGYTWPIEEMERRGASIRDADRQSLAEPGGLRLTPVEEHEVLVSIVDEAGNARFIHFDHGLNSHGQHFQACVTRPETFVTIDAATGTYGSMSRPAALPPWTPPRTHPP</sequence>
<accession>A0A5M6I222</accession>
<dbReference type="Proteomes" id="UP000323886">
    <property type="component" value="Unassembled WGS sequence"/>
</dbReference>
<organism evidence="1 2">
    <name type="scientific">Blastochloris sulfoviridis</name>
    <dbReference type="NCBI Taxonomy" id="50712"/>
    <lineage>
        <taxon>Bacteria</taxon>
        <taxon>Pseudomonadati</taxon>
        <taxon>Pseudomonadota</taxon>
        <taxon>Alphaproteobacteria</taxon>
        <taxon>Hyphomicrobiales</taxon>
        <taxon>Blastochloridaceae</taxon>
        <taxon>Blastochloris</taxon>
    </lineage>
</organism>
<protein>
    <submittedName>
        <fullName evidence="1">Uncharacterized protein</fullName>
    </submittedName>
</protein>
<dbReference type="EMBL" id="VWPL01000008">
    <property type="protein sequence ID" value="KAA5602193.1"/>
    <property type="molecule type" value="Genomic_DNA"/>
</dbReference>
<evidence type="ECO:0000313" key="2">
    <source>
        <dbReference type="Proteomes" id="UP000323886"/>
    </source>
</evidence>
<name>A0A5M6I222_9HYPH</name>
<gene>
    <name evidence="1" type="ORF">F1193_06050</name>
</gene>
<dbReference type="OrthoDB" id="9927259at2"/>
<evidence type="ECO:0000313" key="1">
    <source>
        <dbReference type="EMBL" id="KAA5602193.1"/>
    </source>
</evidence>